<accession>A0A392P8H7</accession>
<evidence type="ECO:0000313" key="1">
    <source>
        <dbReference type="EMBL" id="MCI08368.1"/>
    </source>
</evidence>
<reference evidence="1 2" key="1">
    <citation type="journal article" date="2018" name="Front. Plant Sci.">
        <title>Red Clover (Trifolium pratense) and Zigzag Clover (T. medium) - A Picture of Genomic Similarities and Differences.</title>
        <authorList>
            <person name="Dluhosova J."/>
            <person name="Istvanek J."/>
            <person name="Nedelnik J."/>
            <person name="Repkova J."/>
        </authorList>
    </citation>
    <scope>NUCLEOTIDE SEQUENCE [LARGE SCALE GENOMIC DNA]</scope>
    <source>
        <strain evidence="2">cv. 10/8</strain>
        <tissue evidence="1">Leaf</tissue>
    </source>
</reference>
<protein>
    <submittedName>
        <fullName evidence="1">Uncharacterized protein</fullName>
    </submittedName>
</protein>
<keyword evidence="2" id="KW-1185">Reference proteome</keyword>
<comment type="caution">
    <text evidence="1">The sequence shown here is derived from an EMBL/GenBank/DDBJ whole genome shotgun (WGS) entry which is preliminary data.</text>
</comment>
<organism evidence="1 2">
    <name type="scientific">Trifolium medium</name>
    <dbReference type="NCBI Taxonomy" id="97028"/>
    <lineage>
        <taxon>Eukaryota</taxon>
        <taxon>Viridiplantae</taxon>
        <taxon>Streptophyta</taxon>
        <taxon>Embryophyta</taxon>
        <taxon>Tracheophyta</taxon>
        <taxon>Spermatophyta</taxon>
        <taxon>Magnoliopsida</taxon>
        <taxon>eudicotyledons</taxon>
        <taxon>Gunneridae</taxon>
        <taxon>Pentapetalae</taxon>
        <taxon>rosids</taxon>
        <taxon>fabids</taxon>
        <taxon>Fabales</taxon>
        <taxon>Fabaceae</taxon>
        <taxon>Papilionoideae</taxon>
        <taxon>50 kb inversion clade</taxon>
        <taxon>NPAAA clade</taxon>
        <taxon>Hologalegina</taxon>
        <taxon>IRL clade</taxon>
        <taxon>Trifolieae</taxon>
        <taxon>Trifolium</taxon>
    </lineage>
</organism>
<evidence type="ECO:0000313" key="2">
    <source>
        <dbReference type="Proteomes" id="UP000265520"/>
    </source>
</evidence>
<dbReference type="AlphaFoldDB" id="A0A392P8H7"/>
<dbReference type="Proteomes" id="UP000265520">
    <property type="component" value="Unassembled WGS sequence"/>
</dbReference>
<sequence length="55" mass="6401">MGGLGIKNLEALNIALLSKWRWRMLVDAISIWYNLLQSRWLESQVGKWSENQVLA</sequence>
<dbReference type="EMBL" id="LXQA010068803">
    <property type="protein sequence ID" value="MCI08368.1"/>
    <property type="molecule type" value="Genomic_DNA"/>
</dbReference>
<name>A0A392P8H7_9FABA</name>
<proteinExistence type="predicted"/>